<dbReference type="Proteomes" id="UP000599179">
    <property type="component" value="Unassembled WGS sequence"/>
</dbReference>
<dbReference type="SUPFAM" id="SSF52540">
    <property type="entry name" value="P-loop containing nucleoside triphosphate hydrolases"/>
    <property type="match status" value="1"/>
</dbReference>
<evidence type="ECO:0000259" key="1">
    <source>
        <dbReference type="SMART" id="SM00382"/>
    </source>
</evidence>
<evidence type="ECO:0000313" key="3">
    <source>
        <dbReference type="Proteomes" id="UP000599179"/>
    </source>
</evidence>
<protein>
    <submittedName>
        <fullName evidence="2">ATPase</fullName>
    </submittedName>
</protein>
<sequence>MKYINRLKIEALKSWKSSANRKPLVLRGARQVGKTTLVKNFAENYTQFIYLNLEKGSDIQLFKSYTEIDALLDAIFLSKNKDIKKIDKTLLFIDEIQESTEAMSMLRYFYEDVSDLHVIAAGSLLEHTLSDVKNFPVGRVQYLYLFPLNFQEFLLANQQNALLKRLATIPVDEVTHQIALAWFHKYAIIGGMPEIVKLYVAEERISVLKSTYESIWATYKSDVEKYAKNASEAKVIKHIMNVATTYLDERVTFQNFGKSNYKSREVSEAFRNLDEAKVIQLIYPTTSLTPPIQTDFAKKPRLQFLDTGIVNYSMQIQAQLLKLEDLSNAYRGALIPHLITQELISQEDISYAKPNFWVREKRQSSAEVDLVRVYEDLLIPIEIKSGAKGTLRSLHQFIDQANHQYVVRIYGGKFSIEEAETRSGKSFYLMNLPYYLGTYLDSYITYFIKKVKPTTL</sequence>
<dbReference type="Pfam" id="PF13635">
    <property type="entry name" value="DUF4143"/>
    <property type="match status" value="1"/>
</dbReference>
<gene>
    <name evidence="2" type="ORF">GCM10010832_14460</name>
</gene>
<dbReference type="InterPro" id="IPR027417">
    <property type="entry name" value="P-loop_NTPase"/>
</dbReference>
<proteinExistence type="predicted"/>
<organism evidence="2 3">
    <name type="scientific">Psychroflexus planctonicus</name>
    <dbReference type="NCBI Taxonomy" id="1526575"/>
    <lineage>
        <taxon>Bacteria</taxon>
        <taxon>Pseudomonadati</taxon>
        <taxon>Bacteroidota</taxon>
        <taxon>Flavobacteriia</taxon>
        <taxon>Flavobacteriales</taxon>
        <taxon>Flavobacteriaceae</taxon>
        <taxon>Psychroflexus</taxon>
    </lineage>
</organism>
<dbReference type="InterPro" id="IPR041682">
    <property type="entry name" value="AAA_14"/>
</dbReference>
<comment type="caution">
    <text evidence="2">The sequence shown here is derived from an EMBL/GenBank/DDBJ whole genome shotgun (WGS) entry which is preliminary data.</text>
</comment>
<dbReference type="PANTHER" id="PTHR33295:SF7">
    <property type="entry name" value="ATPASE"/>
    <property type="match status" value="1"/>
</dbReference>
<dbReference type="InterPro" id="IPR025420">
    <property type="entry name" value="DUF4143"/>
</dbReference>
<dbReference type="Gene3D" id="3.40.50.300">
    <property type="entry name" value="P-loop containing nucleotide triphosphate hydrolases"/>
    <property type="match status" value="1"/>
</dbReference>
<name>A0ABQ1SHL1_9FLAO</name>
<evidence type="ECO:0000313" key="2">
    <source>
        <dbReference type="EMBL" id="GGE35400.1"/>
    </source>
</evidence>
<keyword evidence="3" id="KW-1185">Reference proteome</keyword>
<reference evidence="3" key="1">
    <citation type="journal article" date="2019" name="Int. J. Syst. Evol. Microbiol.">
        <title>The Global Catalogue of Microorganisms (GCM) 10K type strain sequencing project: providing services to taxonomists for standard genome sequencing and annotation.</title>
        <authorList>
            <consortium name="The Broad Institute Genomics Platform"/>
            <consortium name="The Broad Institute Genome Sequencing Center for Infectious Disease"/>
            <person name="Wu L."/>
            <person name="Ma J."/>
        </authorList>
    </citation>
    <scope>NUCLEOTIDE SEQUENCE [LARGE SCALE GENOMIC DNA]</scope>
    <source>
        <strain evidence="3">CGMCC 1.12931</strain>
    </source>
</reference>
<feature type="domain" description="AAA+ ATPase" evidence="1">
    <location>
        <begin position="20"/>
        <end position="139"/>
    </location>
</feature>
<dbReference type="SMART" id="SM00382">
    <property type="entry name" value="AAA"/>
    <property type="match status" value="1"/>
</dbReference>
<dbReference type="PANTHER" id="PTHR33295">
    <property type="entry name" value="ATPASE"/>
    <property type="match status" value="1"/>
</dbReference>
<dbReference type="InterPro" id="IPR003593">
    <property type="entry name" value="AAA+_ATPase"/>
</dbReference>
<dbReference type="Pfam" id="PF13173">
    <property type="entry name" value="AAA_14"/>
    <property type="match status" value="1"/>
</dbReference>
<dbReference type="EMBL" id="BMGM01000005">
    <property type="protein sequence ID" value="GGE35400.1"/>
    <property type="molecule type" value="Genomic_DNA"/>
</dbReference>
<accession>A0ABQ1SHL1</accession>
<dbReference type="RefSeq" id="WP_188458430.1">
    <property type="nucleotide sequence ID" value="NZ_BMGM01000005.1"/>
</dbReference>